<dbReference type="PROSITE" id="PS00092">
    <property type="entry name" value="N6_MTASE"/>
    <property type="match status" value="1"/>
</dbReference>
<proteinExistence type="predicted"/>
<feature type="domain" description="Type II methyltransferase M.TaqI-like" evidence="8">
    <location>
        <begin position="24"/>
        <end position="163"/>
    </location>
</feature>
<sequence length="187" mass="21941">FLMEIIKIILNSDLNNKEKIINLNNIYGLDINPIAILVTTANFLLNIQEIYNILEGFLPTINFYRFDPLNPTDDFLFPYQDFENKFDLIIGNPPWLTYKDVNDKKYQIILRNLADRLGIKPQSQYITHIEIASLFFYQTPKLFLKNNGTIFLILTKSVLTGDHCFKFIIFSLLFRSEFSIIFIISIK</sequence>
<dbReference type="InterPro" id="IPR011639">
    <property type="entry name" value="MethylTrfase_TaqI-like_dom"/>
</dbReference>
<protein>
    <recommendedName>
        <fullName evidence="1">site-specific DNA-methyltransferase (adenine-specific)</fullName>
        <ecNumber evidence="1">2.1.1.72</ecNumber>
    </recommendedName>
</protein>
<dbReference type="PANTHER" id="PTHR33841:SF6">
    <property type="entry name" value="TYPE II METHYLTRANSFERASE M.HINDII"/>
    <property type="match status" value="1"/>
</dbReference>
<accession>X1E6V1</accession>
<dbReference type="AlphaFoldDB" id="X1E6V1"/>
<evidence type="ECO:0000256" key="2">
    <source>
        <dbReference type="ARBA" id="ARBA00022603"/>
    </source>
</evidence>
<dbReference type="GO" id="GO:0009007">
    <property type="term" value="F:site-specific DNA-methyltransferase (adenine-specific) activity"/>
    <property type="evidence" value="ECO:0007669"/>
    <property type="project" value="UniProtKB-EC"/>
</dbReference>
<evidence type="ECO:0000313" key="9">
    <source>
        <dbReference type="EMBL" id="GAH16110.1"/>
    </source>
</evidence>
<dbReference type="PANTHER" id="PTHR33841">
    <property type="entry name" value="DNA METHYLTRANSFERASE YEEA-RELATED"/>
    <property type="match status" value="1"/>
</dbReference>
<comment type="caution">
    <text evidence="9">The sequence shown here is derived from an EMBL/GenBank/DDBJ whole genome shotgun (WGS) entry which is preliminary data.</text>
</comment>
<dbReference type="InterPro" id="IPR002052">
    <property type="entry name" value="DNA_methylase_N6_adenine_CS"/>
</dbReference>
<keyword evidence="2" id="KW-0489">Methyltransferase</keyword>
<evidence type="ECO:0000256" key="6">
    <source>
        <dbReference type="ARBA" id="ARBA00023125"/>
    </source>
</evidence>
<gene>
    <name evidence="9" type="ORF">S01H4_60415</name>
</gene>
<reference evidence="9" key="1">
    <citation type="journal article" date="2014" name="Front. Microbiol.">
        <title>High frequency of phylogenetically diverse reductive dehalogenase-homologous genes in deep subseafloor sedimentary metagenomes.</title>
        <authorList>
            <person name="Kawai M."/>
            <person name="Futagami T."/>
            <person name="Toyoda A."/>
            <person name="Takaki Y."/>
            <person name="Nishi S."/>
            <person name="Hori S."/>
            <person name="Arai W."/>
            <person name="Tsubouchi T."/>
            <person name="Morono Y."/>
            <person name="Uchiyama I."/>
            <person name="Ito T."/>
            <person name="Fujiyama A."/>
            <person name="Inagaki F."/>
            <person name="Takami H."/>
        </authorList>
    </citation>
    <scope>NUCLEOTIDE SEQUENCE</scope>
    <source>
        <strain evidence="9">Expedition CK06-06</strain>
    </source>
</reference>
<organism evidence="9">
    <name type="scientific">marine sediment metagenome</name>
    <dbReference type="NCBI Taxonomy" id="412755"/>
    <lineage>
        <taxon>unclassified sequences</taxon>
        <taxon>metagenomes</taxon>
        <taxon>ecological metagenomes</taxon>
    </lineage>
</organism>
<evidence type="ECO:0000256" key="4">
    <source>
        <dbReference type="ARBA" id="ARBA00022691"/>
    </source>
</evidence>
<evidence type="ECO:0000256" key="1">
    <source>
        <dbReference type="ARBA" id="ARBA00011900"/>
    </source>
</evidence>
<dbReference type="InterPro" id="IPR029063">
    <property type="entry name" value="SAM-dependent_MTases_sf"/>
</dbReference>
<dbReference type="InterPro" id="IPR050953">
    <property type="entry name" value="N4_N6_ade-DNA_methylase"/>
</dbReference>
<comment type="catalytic activity">
    <reaction evidence="7">
        <text>a 2'-deoxyadenosine in DNA + S-adenosyl-L-methionine = an N(6)-methyl-2'-deoxyadenosine in DNA + S-adenosyl-L-homocysteine + H(+)</text>
        <dbReference type="Rhea" id="RHEA:15197"/>
        <dbReference type="Rhea" id="RHEA-COMP:12418"/>
        <dbReference type="Rhea" id="RHEA-COMP:12419"/>
        <dbReference type="ChEBI" id="CHEBI:15378"/>
        <dbReference type="ChEBI" id="CHEBI:57856"/>
        <dbReference type="ChEBI" id="CHEBI:59789"/>
        <dbReference type="ChEBI" id="CHEBI:90615"/>
        <dbReference type="ChEBI" id="CHEBI:90616"/>
        <dbReference type="EC" id="2.1.1.72"/>
    </reaction>
</comment>
<feature type="non-terminal residue" evidence="9">
    <location>
        <position position="187"/>
    </location>
</feature>
<evidence type="ECO:0000256" key="3">
    <source>
        <dbReference type="ARBA" id="ARBA00022679"/>
    </source>
</evidence>
<evidence type="ECO:0000259" key="8">
    <source>
        <dbReference type="Pfam" id="PF07669"/>
    </source>
</evidence>
<dbReference type="EMBL" id="BART01035619">
    <property type="protein sequence ID" value="GAH16110.1"/>
    <property type="molecule type" value="Genomic_DNA"/>
</dbReference>
<dbReference type="GO" id="GO:0003677">
    <property type="term" value="F:DNA binding"/>
    <property type="evidence" value="ECO:0007669"/>
    <property type="project" value="UniProtKB-KW"/>
</dbReference>
<dbReference type="GO" id="GO:0032259">
    <property type="term" value="P:methylation"/>
    <property type="evidence" value="ECO:0007669"/>
    <property type="project" value="UniProtKB-KW"/>
</dbReference>
<dbReference type="Pfam" id="PF07669">
    <property type="entry name" value="Eco57I"/>
    <property type="match status" value="1"/>
</dbReference>
<evidence type="ECO:0000256" key="7">
    <source>
        <dbReference type="ARBA" id="ARBA00047942"/>
    </source>
</evidence>
<evidence type="ECO:0000256" key="5">
    <source>
        <dbReference type="ARBA" id="ARBA00022747"/>
    </source>
</evidence>
<keyword evidence="3" id="KW-0808">Transferase</keyword>
<keyword evidence="6" id="KW-0238">DNA-binding</keyword>
<keyword evidence="5" id="KW-0680">Restriction system</keyword>
<name>X1E6V1_9ZZZZ</name>
<keyword evidence="4" id="KW-0949">S-adenosyl-L-methionine</keyword>
<feature type="non-terminal residue" evidence="9">
    <location>
        <position position="1"/>
    </location>
</feature>
<dbReference type="Gene3D" id="3.40.50.150">
    <property type="entry name" value="Vaccinia Virus protein VP39"/>
    <property type="match status" value="1"/>
</dbReference>
<dbReference type="EC" id="2.1.1.72" evidence="1"/>
<dbReference type="GO" id="GO:0009307">
    <property type="term" value="P:DNA restriction-modification system"/>
    <property type="evidence" value="ECO:0007669"/>
    <property type="project" value="UniProtKB-KW"/>
</dbReference>
<dbReference type="SUPFAM" id="SSF53335">
    <property type="entry name" value="S-adenosyl-L-methionine-dependent methyltransferases"/>
    <property type="match status" value="1"/>
</dbReference>